<dbReference type="InterPro" id="IPR023214">
    <property type="entry name" value="HAD_sf"/>
</dbReference>
<organism evidence="5 6">
    <name type="scientific">Paraglaciecola polaris LMG 21857</name>
    <dbReference type="NCBI Taxonomy" id="1129793"/>
    <lineage>
        <taxon>Bacteria</taxon>
        <taxon>Pseudomonadati</taxon>
        <taxon>Pseudomonadota</taxon>
        <taxon>Gammaproteobacteria</taxon>
        <taxon>Alteromonadales</taxon>
        <taxon>Alteromonadaceae</taxon>
        <taxon>Paraglaciecola</taxon>
    </lineage>
</organism>
<dbReference type="PANTHER" id="PTHR46193:SF10">
    <property type="entry name" value="6-PHOSPHOGLUCONATE PHOSPHATASE"/>
    <property type="match status" value="1"/>
</dbReference>
<gene>
    <name evidence="5" type="ORF">GPLA_1178</name>
</gene>
<comment type="similarity">
    <text evidence="2">Belongs to the HAD-like hydrolase superfamily. CbbY/CbbZ/Gph/YieH family.</text>
</comment>
<evidence type="ECO:0000256" key="4">
    <source>
        <dbReference type="ARBA" id="ARBA00022842"/>
    </source>
</evidence>
<dbReference type="GO" id="GO:0046872">
    <property type="term" value="F:metal ion binding"/>
    <property type="evidence" value="ECO:0007669"/>
    <property type="project" value="UniProtKB-KW"/>
</dbReference>
<dbReference type="NCBIfam" id="TIGR01509">
    <property type="entry name" value="HAD-SF-IA-v3"/>
    <property type="match status" value="1"/>
</dbReference>
<dbReference type="Proteomes" id="UP000006322">
    <property type="component" value="Unassembled WGS sequence"/>
</dbReference>
<dbReference type="InterPro" id="IPR006439">
    <property type="entry name" value="HAD-SF_hydro_IA"/>
</dbReference>
<keyword evidence="3" id="KW-0479">Metal-binding</keyword>
<comment type="cofactor">
    <cofactor evidence="1">
        <name>Mg(2+)</name>
        <dbReference type="ChEBI" id="CHEBI:18420"/>
    </cofactor>
</comment>
<dbReference type="AlphaFoldDB" id="K6ZTD8"/>
<dbReference type="Pfam" id="PF00702">
    <property type="entry name" value="Hydrolase"/>
    <property type="match status" value="1"/>
</dbReference>
<dbReference type="PANTHER" id="PTHR46193">
    <property type="entry name" value="6-PHOSPHOGLUCONATE PHOSPHATASE"/>
    <property type="match status" value="1"/>
</dbReference>
<comment type="caution">
    <text evidence="5">The sequence shown here is derived from an EMBL/GenBank/DDBJ whole genome shotgun (WGS) entry which is preliminary data.</text>
</comment>
<dbReference type="InterPro" id="IPR023198">
    <property type="entry name" value="PGP-like_dom2"/>
</dbReference>
<dbReference type="Gene3D" id="3.40.50.1000">
    <property type="entry name" value="HAD superfamily/HAD-like"/>
    <property type="match status" value="1"/>
</dbReference>
<evidence type="ECO:0000313" key="6">
    <source>
        <dbReference type="Proteomes" id="UP000006322"/>
    </source>
</evidence>
<keyword evidence="6" id="KW-1185">Reference proteome</keyword>
<reference evidence="6" key="1">
    <citation type="journal article" date="2014" name="Environ. Microbiol.">
        <title>Comparative genomics of the marine bacterial genus Glaciecola reveals the high degree of genomic diversity and genomic characteristic for cold adaptation.</title>
        <authorList>
            <person name="Qin Q.L."/>
            <person name="Xie B.B."/>
            <person name="Yu Y."/>
            <person name="Shu Y.L."/>
            <person name="Rong J.C."/>
            <person name="Zhang Y.J."/>
            <person name="Zhao D.L."/>
            <person name="Chen X.L."/>
            <person name="Zhang X.Y."/>
            <person name="Chen B."/>
            <person name="Zhou B.C."/>
            <person name="Zhang Y.Z."/>
        </authorList>
    </citation>
    <scope>NUCLEOTIDE SEQUENCE [LARGE SCALE GENOMIC DNA]</scope>
    <source>
        <strain evidence="6">LMG 21857</strain>
    </source>
</reference>
<keyword evidence="5" id="KW-0378">Hydrolase</keyword>
<keyword evidence="4" id="KW-0460">Magnesium</keyword>
<evidence type="ECO:0000256" key="3">
    <source>
        <dbReference type="ARBA" id="ARBA00022723"/>
    </source>
</evidence>
<protein>
    <submittedName>
        <fullName evidence="5">Haloacid dehalogenase-like hydrolase domain-containing protein 1</fullName>
    </submittedName>
</protein>
<accession>K6ZTD8</accession>
<dbReference type="SUPFAM" id="SSF56784">
    <property type="entry name" value="HAD-like"/>
    <property type="match status" value="1"/>
</dbReference>
<evidence type="ECO:0000256" key="1">
    <source>
        <dbReference type="ARBA" id="ARBA00001946"/>
    </source>
</evidence>
<sequence length="203" mass="22559">MLLELGVRISDEYFESNFLGHSFEHVTAKILADFDVALASSFSQDYQTKLMQVFAVELEPTVGLERMLSELKVPYCVATSSSPQRVSRALEITRIGHYFGDQVFTSSEVKNGKPAPDLFLYAAEKMGVHPQCCLVIEDSPAGIQGAKAAQMQVIRYAGAGHMQQWRQPGESSVDDLTTIKNWQALYALAPTLNTIHNMRDKRG</sequence>
<dbReference type="GO" id="GO:0016787">
    <property type="term" value="F:hydrolase activity"/>
    <property type="evidence" value="ECO:0007669"/>
    <property type="project" value="UniProtKB-KW"/>
</dbReference>
<evidence type="ECO:0000313" key="5">
    <source>
        <dbReference type="EMBL" id="GAC32093.1"/>
    </source>
</evidence>
<dbReference type="InterPro" id="IPR036412">
    <property type="entry name" value="HAD-like_sf"/>
</dbReference>
<dbReference type="STRING" id="1129793.GPLA_1178"/>
<dbReference type="Gene3D" id="1.10.150.240">
    <property type="entry name" value="Putative phosphatase, domain 2"/>
    <property type="match status" value="1"/>
</dbReference>
<name>K6ZTD8_9ALTE</name>
<proteinExistence type="inferred from homology"/>
<dbReference type="EMBL" id="BAER01000028">
    <property type="protein sequence ID" value="GAC32093.1"/>
    <property type="molecule type" value="Genomic_DNA"/>
</dbReference>
<dbReference type="InterPro" id="IPR051600">
    <property type="entry name" value="Beta-PGM-like"/>
</dbReference>
<evidence type="ECO:0000256" key="2">
    <source>
        <dbReference type="ARBA" id="ARBA00006171"/>
    </source>
</evidence>